<dbReference type="Gene3D" id="3.40.50.300">
    <property type="entry name" value="P-loop containing nucleotide triphosphate hydrolases"/>
    <property type="match status" value="1"/>
</dbReference>
<dbReference type="CDD" id="cd01899">
    <property type="entry name" value="Ygr210"/>
    <property type="match status" value="1"/>
</dbReference>
<dbReference type="EMBL" id="CP013011">
    <property type="protein sequence ID" value="ALL02053.1"/>
    <property type="molecule type" value="Genomic_DNA"/>
</dbReference>
<dbReference type="Proteomes" id="UP000058613">
    <property type="component" value="Chromosome"/>
</dbReference>
<dbReference type="PROSITE" id="PS51710">
    <property type="entry name" value="G_OBG"/>
    <property type="match status" value="1"/>
</dbReference>
<dbReference type="PATRIC" id="fig|1273541.4.peg.2136"/>
<evidence type="ECO:0000256" key="3">
    <source>
        <dbReference type="SAM" id="Coils"/>
    </source>
</evidence>
<feature type="domain" description="OBG-type G" evidence="4">
    <location>
        <begin position="39"/>
        <end position="309"/>
    </location>
</feature>
<dbReference type="GO" id="GO:0016887">
    <property type="term" value="F:ATP hydrolysis activity"/>
    <property type="evidence" value="ECO:0007669"/>
    <property type="project" value="TreeGrafter"/>
</dbReference>
<dbReference type="AlphaFoldDB" id="A0A0P0N5J4"/>
<dbReference type="InterPro" id="IPR012675">
    <property type="entry name" value="Beta-grasp_dom_sf"/>
</dbReference>
<keyword evidence="1" id="KW-0547">Nucleotide-binding</keyword>
<dbReference type="PANTHER" id="PTHR23305">
    <property type="entry name" value="OBG GTPASE FAMILY"/>
    <property type="match status" value="1"/>
</dbReference>
<dbReference type="Pfam" id="PF02824">
    <property type="entry name" value="TGS"/>
    <property type="match status" value="1"/>
</dbReference>
<sequence length="442" mass="48699">MFILSGNAYRLVCNRNILRTTSIDTPLAGVLGALPPPERQAGIVGKTNVGKSTFFAAATLATVEIGNRPFVTLEPSTGVGYVRKRCVHVELGLPRCDPASGYCADGWRFIPVKLIDIPGLIPGAHEGKGLGNRFLDAIRQADAIILVVDASGSTDAAGNPVPPGTYDPVEEVRWLEEELEEWIYGILLNDWDRFAMKVSTTGANIVEALAQRLSGLSIRRYHVEKALEYAGLAGKSLTSWTREDLRRFAKGIRLSKPMLIAANKADIPEAEDNIKRMKKELKDYIVVPTSAAAELALRRAARAGVIRYIPGDSDFEIVDEEKLSRKQLQALEYIRERVLKKWGSTGVQEAINKTFLELLGMITVYPVEDANKFTDGRGRILPDAYLVPRGTTARELAYMVHTDLGKTFLYAINARTKTRIGEDYELRDDDVIKIVAAAAKKG</sequence>
<dbReference type="Gene3D" id="1.10.8.470">
    <property type="match status" value="1"/>
</dbReference>
<dbReference type="KEGG" id="pdl:Pyrde_2010"/>
<keyword evidence="2" id="KW-0342">GTP-binding</keyword>
<dbReference type="InterPro" id="IPR027417">
    <property type="entry name" value="P-loop_NTPase"/>
</dbReference>
<dbReference type="GO" id="GO:0005737">
    <property type="term" value="C:cytoplasm"/>
    <property type="evidence" value="ECO:0007669"/>
    <property type="project" value="TreeGrafter"/>
</dbReference>
<dbReference type="CDD" id="cd01669">
    <property type="entry name" value="TGS_MJ1332_like"/>
    <property type="match status" value="1"/>
</dbReference>
<dbReference type="InterPro" id="IPR013646">
    <property type="entry name" value="YGR210-like_G4"/>
</dbReference>
<evidence type="ECO:0000256" key="1">
    <source>
        <dbReference type="ARBA" id="ARBA00022741"/>
    </source>
</evidence>
<dbReference type="PROSITE" id="PS00905">
    <property type="entry name" value="GTP1_OBG"/>
    <property type="match status" value="1"/>
</dbReference>
<dbReference type="InterPro" id="IPR004095">
    <property type="entry name" value="TGS"/>
</dbReference>
<evidence type="ECO:0000313" key="6">
    <source>
        <dbReference type="Proteomes" id="UP000058613"/>
    </source>
</evidence>
<dbReference type="SUPFAM" id="SSF52540">
    <property type="entry name" value="P-loop containing nucleoside triphosphate hydrolases"/>
    <property type="match status" value="1"/>
</dbReference>
<dbReference type="Pfam" id="PF08438">
    <property type="entry name" value="YGR210-like_G4"/>
    <property type="match status" value="1"/>
</dbReference>
<dbReference type="PRINTS" id="PR00326">
    <property type="entry name" value="GTP1OBG"/>
</dbReference>
<protein>
    <submittedName>
        <fullName evidence="5">Translation-associated GTPase</fullName>
    </submittedName>
</protein>
<dbReference type="STRING" id="1273541.Pyrde_2010"/>
<dbReference type="NCBIfam" id="NF007171">
    <property type="entry name" value="PRK09602.1"/>
    <property type="match status" value="1"/>
</dbReference>
<dbReference type="InterPro" id="IPR006073">
    <property type="entry name" value="GTP-bd"/>
</dbReference>
<evidence type="ECO:0000256" key="2">
    <source>
        <dbReference type="ARBA" id="ARBA00023134"/>
    </source>
</evidence>
<dbReference type="Gene3D" id="3.10.20.30">
    <property type="match status" value="1"/>
</dbReference>
<name>A0A0P0N5J4_9CREN</name>
<dbReference type="Pfam" id="PF01926">
    <property type="entry name" value="MMR_HSR1"/>
    <property type="match status" value="1"/>
</dbReference>
<organism evidence="5 6">
    <name type="scientific">Pyrodictium delaneyi</name>
    <dbReference type="NCBI Taxonomy" id="1273541"/>
    <lineage>
        <taxon>Archaea</taxon>
        <taxon>Thermoproteota</taxon>
        <taxon>Thermoprotei</taxon>
        <taxon>Desulfurococcales</taxon>
        <taxon>Pyrodictiaceae</taxon>
        <taxon>Pyrodictium</taxon>
    </lineage>
</organism>
<dbReference type="InterPro" id="IPR012676">
    <property type="entry name" value="TGS-like"/>
</dbReference>
<dbReference type="InterPro" id="IPR031167">
    <property type="entry name" value="G_OBG"/>
</dbReference>
<dbReference type="SUPFAM" id="SSF81271">
    <property type="entry name" value="TGS-like"/>
    <property type="match status" value="1"/>
</dbReference>
<gene>
    <name evidence="5" type="ORF">Pyrde_2010</name>
</gene>
<evidence type="ECO:0000313" key="5">
    <source>
        <dbReference type="EMBL" id="ALL02053.1"/>
    </source>
</evidence>
<feature type="coiled-coil region" evidence="3">
    <location>
        <begin position="260"/>
        <end position="287"/>
    </location>
</feature>
<keyword evidence="3" id="KW-0175">Coiled coil</keyword>
<dbReference type="GO" id="GO:0005525">
    <property type="term" value="F:GTP binding"/>
    <property type="evidence" value="ECO:0007669"/>
    <property type="project" value="UniProtKB-KW"/>
</dbReference>
<proteinExistence type="predicted"/>
<evidence type="ECO:0000259" key="4">
    <source>
        <dbReference type="PROSITE" id="PS51710"/>
    </source>
</evidence>
<accession>A0A0P0N5J4</accession>
<dbReference type="PANTHER" id="PTHR23305:SF1">
    <property type="entry name" value="OBG-TYPE G DOMAIN-CONTAINING PROTEIN"/>
    <property type="match status" value="1"/>
</dbReference>
<reference evidence="5 6" key="1">
    <citation type="submission" date="2015-10" db="EMBL/GenBank/DDBJ databases">
        <title>Complete genome sequence of hyperthermophilic archaeon Pyrodictium delaneyi Su06.</title>
        <authorList>
            <person name="Jung J.-H."/>
            <person name="Lin J."/>
            <person name="Holden J.F."/>
            <person name="Park C.-S."/>
        </authorList>
    </citation>
    <scope>NUCLEOTIDE SEQUENCE [LARGE SCALE GENOMIC DNA]</scope>
    <source>
        <strain evidence="5 6">Su06</strain>
    </source>
</reference>
<dbReference type="InterPro" id="IPR006074">
    <property type="entry name" value="GTP1-OBG_CS"/>
</dbReference>